<dbReference type="AlphaFoldDB" id="A0A1W1E7M9"/>
<protein>
    <submittedName>
        <fullName evidence="2">Uncharacterized protein</fullName>
    </submittedName>
</protein>
<evidence type="ECO:0000256" key="1">
    <source>
        <dbReference type="SAM" id="Coils"/>
    </source>
</evidence>
<evidence type="ECO:0000313" key="2">
    <source>
        <dbReference type="EMBL" id="SFV89965.1"/>
    </source>
</evidence>
<feature type="coiled-coil region" evidence="1">
    <location>
        <begin position="324"/>
        <end position="358"/>
    </location>
</feature>
<dbReference type="EMBL" id="FPIB01000006">
    <property type="protein sequence ID" value="SFV89965.1"/>
    <property type="molecule type" value="Genomic_DNA"/>
</dbReference>
<gene>
    <name evidence="2" type="ORF">MNB_SV-4-811</name>
</gene>
<keyword evidence="1" id="KW-0175">Coiled coil</keyword>
<organism evidence="2">
    <name type="scientific">hydrothermal vent metagenome</name>
    <dbReference type="NCBI Taxonomy" id="652676"/>
    <lineage>
        <taxon>unclassified sequences</taxon>
        <taxon>metagenomes</taxon>
        <taxon>ecological metagenomes</taxon>
    </lineage>
</organism>
<name>A0A1W1E7M9_9ZZZZ</name>
<accession>A0A1W1E7M9</accession>
<reference evidence="2" key="1">
    <citation type="submission" date="2016-10" db="EMBL/GenBank/DDBJ databases">
        <authorList>
            <person name="de Groot N.N."/>
        </authorList>
    </citation>
    <scope>NUCLEOTIDE SEQUENCE</scope>
</reference>
<sequence>MKKFDDYEFKDTKTVIRLQLKQIKEKKLYPWEVSNFLGKFNTYYYKSELLNTIAIALNEGIDPEDIIILDQSFALNRQYAKLSFLSTTDQDLVQLYYIGLPVPLFPNKDIYVLNILFKYFRKYFVFLNKLSKSSKAVTIQKKNLPKYYNVYKSGNFDVMFSLIKEDVLECLKEVILEESTNVMLNKIHNDFKKEYEVYLKHEEKIEQIKTNLIKNDLKKVDFNSIVFKTYFKKFHTCLSHVQRPIVVVNNTENNILSVLCRAQFNKSDWQASTLDLESISHNSPFKAILKGGSALYRIFIPGDRQKLIDNKEKVIKELNSKLLDPENEAEYTEIKKELQQLEKEIETLKKINVAEQKTNSDNVEHIVITYIKSQFQNFQNKIQSRSSNLLSDNNFKPDLGDTEVYDFDIDV</sequence>
<proteinExistence type="predicted"/>